<keyword evidence="3" id="KW-1185">Reference proteome</keyword>
<accession>A0A2P8H1C2</accession>
<dbReference type="InterPro" id="IPR013024">
    <property type="entry name" value="GGCT-like"/>
</dbReference>
<dbReference type="EMBL" id="PYAT01000006">
    <property type="protein sequence ID" value="PSL40009.1"/>
    <property type="molecule type" value="Genomic_DNA"/>
</dbReference>
<dbReference type="GO" id="GO:0016740">
    <property type="term" value="F:transferase activity"/>
    <property type="evidence" value="ECO:0007669"/>
    <property type="project" value="UniProtKB-KW"/>
</dbReference>
<dbReference type="Gene3D" id="3.10.490.10">
    <property type="entry name" value="Gamma-glutamyl cyclotransferase-like"/>
    <property type="match status" value="1"/>
</dbReference>
<sequence>MKLFVYGSLKRGGKYHCYLDEATLIAEHAVAKGVLYDSGLGYPAIVLSGSDDIIGEIYDIPDELWPALDDLEGYTGGAETDLFDKSVTAVEVAGEEVEAVIYVAKDKSLLNSIISDGVWDESQTLFV</sequence>
<protein>
    <submittedName>
        <fullName evidence="2">Gamma-glutamylcyclotransferase (GGCT)/AIG2-like uncharacterized protein YtfP</fullName>
    </submittedName>
</protein>
<name>A0A2P8H1C2_9BACL</name>
<dbReference type="AlphaFoldDB" id="A0A2P8H1C2"/>
<dbReference type="Proteomes" id="UP000242682">
    <property type="component" value="Unassembled WGS sequence"/>
</dbReference>
<evidence type="ECO:0000259" key="1">
    <source>
        <dbReference type="Pfam" id="PF06094"/>
    </source>
</evidence>
<proteinExistence type="predicted"/>
<reference evidence="2 3" key="1">
    <citation type="submission" date="2018-03" db="EMBL/GenBank/DDBJ databases">
        <title>Genomic Encyclopedia of Type Strains, Phase III (KMG-III): the genomes of soil and plant-associated and newly described type strains.</title>
        <authorList>
            <person name="Whitman W."/>
        </authorList>
    </citation>
    <scope>NUCLEOTIDE SEQUENCE [LARGE SCALE GENOMIC DNA]</scope>
    <source>
        <strain evidence="2 3">CGMCC 1.12259</strain>
    </source>
</reference>
<dbReference type="CDD" id="cd06661">
    <property type="entry name" value="GGCT_like"/>
    <property type="match status" value="1"/>
</dbReference>
<dbReference type="InterPro" id="IPR009288">
    <property type="entry name" value="AIG2-like_dom"/>
</dbReference>
<evidence type="ECO:0000313" key="2">
    <source>
        <dbReference type="EMBL" id="PSL40009.1"/>
    </source>
</evidence>
<comment type="caution">
    <text evidence="2">The sequence shown here is derived from an EMBL/GenBank/DDBJ whole genome shotgun (WGS) entry which is preliminary data.</text>
</comment>
<gene>
    <name evidence="2" type="ORF">B0H99_10621</name>
</gene>
<dbReference type="RefSeq" id="WP_106533337.1">
    <property type="nucleotide sequence ID" value="NZ_PYAT01000006.1"/>
</dbReference>
<keyword evidence="2" id="KW-0808">Transferase</keyword>
<organism evidence="2 3">
    <name type="scientific">Planomicrobium soli</name>
    <dbReference type="NCBI Taxonomy" id="1176648"/>
    <lineage>
        <taxon>Bacteria</taxon>
        <taxon>Bacillati</taxon>
        <taxon>Bacillota</taxon>
        <taxon>Bacilli</taxon>
        <taxon>Bacillales</taxon>
        <taxon>Caryophanaceae</taxon>
        <taxon>Planomicrobium</taxon>
    </lineage>
</organism>
<dbReference type="Pfam" id="PF06094">
    <property type="entry name" value="GGACT"/>
    <property type="match status" value="1"/>
</dbReference>
<evidence type="ECO:0000313" key="3">
    <source>
        <dbReference type="Proteomes" id="UP000242682"/>
    </source>
</evidence>
<feature type="domain" description="Gamma-glutamylcyclotransferase AIG2-like" evidence="1">
    <location>
        <begin position="3"/>
        <end position="120"/>
    </location>
</feature>
<dbReference type="OrthoDB" id="8538589at2"/>
<dbReference type="SUPFAM" id="SSF110857">
    <property type="entry name" value="Gamma-glutamyl cyclotransferase-like"/>
    <property type="match status" value="1"/>
</dbReference>
<dbReference type="InterPro" id="IPR036568">
    <property type="entry name" value="GGCT-like_sf"/>
</dbReference>